<organism evidence="11 12">
    <name type="scientific">Saccharospirillum salsuginis</name>
    <dbReference type="NCBI Taxonomy" id="418750"/>
    <lineage>
        <taxon>Bacteria</taxon>
        <taxon>Pseudomonadati</taxon>
        <taxon>Pseudomonadota</taxon>
        <taxon>Gammaproteobacteria</taxon>
        <taxon>Oceanospirillales</taxon>
        <taxon>Saccharospirillaceae</taxon>
        <taxon>Saccharospirillum</taxon>
    </lineage>
</organism>
<dbReference type="GO" id="GO:0016787">
    <property type="term" value="F:hydrolase activity"/>
    <property type="evidence" value="ECO:0007669"/>
    <property type="project" value="UniProtKB-KW"/>
</dbReference>
<dbReference type="CDD" id="cd09083">
    <property type="entry name" value="EEP-1"/>
    <property type="match status" value="1"/>
</dbReference>
<dbReference type="InterPro" id="IPR036691">
    <property type="entry name" value="Endo/exonu/phosph_ase_sf"/>
</dbReference>
<dbReference type="InterPro" id="IPR051547">
    <property type="entry name" value="TDP2-like"/>
</dbReference>
<evidence type="ECO:0000256" key="6">
    <source>
        <dbReference type="ARBA" id="ARBA00022801"/>
    </source>
</evidence>
<dbReference type="EMBL" id="BMXR01000003">
    <property type="protein sequence ID" value="GGX47665.1"/>
    <property type="molecule type" value="Genomic_DNA"/>
</dbReference>
<dbReference type="GO" id="GO:0046872">
    <property type="term" value="F:metal ion binding"/>
    <property type="evidence" value="ECO:0007669"/>
    <property type="project" value="UniProtKB-KW"/>
</dbReference>
<evidence type="ECO:0000259" key="10">
    <source>
        <dbReference type="Pfam" id="PF03372"/>
    </source>
</evidence>
<reference evidence="11" key="2">
    <citation type="submission" date="2020-09" db="EMBL/GenBank/DDBJ databases">
        <authorList>
            <person name="Sun Q."/>
            <person name="Kim S."/>
        </authorList>
    </citation>
    <scope>NUCLEOTIDE SEQUENCE</scope>
    <source>
        <strain evidence="11">KCTC 22169</strain>
    </source>
</reference>
<evidence type="ECO:0000256" key="2">
    <source>
        <dbReference type="ARBA" id="ARBA00001946"/>
    </source>
</evidence>
<evidence type="ECO:0000256" key="7">
    <source>
        <dbReference type="ARBA" id="ARBA00022842"/>
    </source>
</evidence>
<keyword evidence="8" id="KW-0234">DNA repair</keyword>
<sequence length="294" mass="33401">MVRFGVAVFLLSLMAAVNAAPLRVASFNIHYITPNQTDIVWSERRDAVRRVIGEMNADIIAFQEMETFVGGHFNDENRQLDWVLEHYPEYTAGAIGDPREFPITQPILFRSKRFTLEDQGWFFYSDTPDEIYSRTFNGSYPAFTTWVELTDRTTGETVRIVNNHFDYASGSNRRKSAELVANRLESVLNSGKAVILLGDFNAPGFWPPMGFLKDQGFRLVDPAGSTYHHNRGWHLIPAIDHILVTDDLCALDGIRRYTRDYKGVYPADHYPILAELSWTGKPLAQQCDSRALSG</sequence>
<reference evidence="11" key="1">
    <citation type="journal article" date="2014" name="Int. J. Syst. Evol. Microbiol.">
        <title>Complete genome sequence of Corynebacterium casei LMG S-19264T (=DSM 44701T), isolated from a smear-ripened cheese.</title>
        <authorList>
            <consortium name="US DOE Joint Genome Institute (JGI-PGF)"/>
            <person name="Walter F."/>
            <person name="Albersmeier A."/>
            <person name="Kalinowski J."/>
            <person name="Ruckert C."/>
        </authorList>
    </citation>
    <scope>NUCLEOTIDE SEQUENCE</scope>
    <source>
        <strain evidence="11">KCTC 22169</strain>
    </source>
</reference>
<keyword evidence="5" id="KW-0227">DNA damage</keyword>
<name>A0A918K5H9_9GAMM</name>
<dbReference type="Proteomes" id="UP000626148">
    <property type="component" value="Unassembled WGS sequence"/>
</dbReference>
<dbReference type="PANTHER" id="PTHR15822:SF4">
    <property type="entry name" value="TYROSYL-DNA PHOSPHODIESTERASE 2"/>
    <property type="match status" value="1"/>
</dbReference>
<accession>A0A918K5H9</accession>
<dbReference type="GO" id="GO:0004518">
    <property type="term" value="F:nuclease activity"/>
    <property type="evidence" value="ECO:0007669"/>
    <property type="project" value="UniProtKB-KW"/>
</dbReference>
<comment type="cofactor">
    <cofactor evidence="2">
        <name>Mg(2+)</name>
        <dbReference type="ChEBI" id="CHEBI:18420"/>
    </cofactor>
</comment>
<feature type="domain" description="Endonuclease/exonuclease/phosphatase" evidence="10">
    <location>
        <begin position="41"/>
        <end position="252"/>
    </location>
</feature>
<keyword evidence="9" id="KW-0732">Signal</keyword>
<proteinExistence type="predicted"/>
<evidence type="ECO:0000256" key="3">
    <source>
        <dbReference type="ARBA" id="ARBA00022722"/>
    </source>
</evidence>
<dbReference type="AlphaFoldDB" id="A0A918K5H9"/>
<evidence type="ECO:0000256" key="9">
    <source>
        <dbReference type="SAM" id="SignalP"/>
    </source>
</evidence>
<evidence type="ECO:0000313" key="12">
    <source>
        <dbReference type="Proteomes" id="UP000626148"/>
    </source>
</evidence>
<keyword evidence="12" id="KW-1185">Reference proteome</keyword>
<protein>
    <recommendedName>
        <fullName evidence="10">Endonuclease/exonuclease/phosphatase domain-containing protein</fullName>
    </recommendedName>
</protein>
<dbReference type="SUPFAM" id="SSF56219">
    <property type="entry name" value="DNase I-like"/>
    <property type="match status" value="1"/>
</dbReference>
<gene>
    <name evidence="11" type="ORF">GCM10007392_13150</name>
</gene>
<keyword evidence="3" id="KW-0540">Nuclease</keyword>
<dbReference type="PANTHER" id="PTHR15822">
    <property type="entry name" value="TRAF AND TNF RECEPTOR-ASSOCIATED PROTEIN"/>
    <property type="match status" value="1"/>
</dbReference>
<dbReference type="RefSeq" id="WP_189607722.1">
    <property type="nucleotide sequence ID" value="NZ_BMXR01000003.1"/>
</dbReference>
<dbReference type="Pfam" id="PF03372">
    <property type="entry name" value="Exo_endo_phos"/>
    <property type="match status" value="1"/>
</dbReference>
<comment type="cofactor">
    <cofactor evidence="1">
        <name>Mn(2+)</name>
        <dbReference type="ChEBI" id="CHEBI:29035"/>
    </cofactor>
</comment>
<comment type="caution">
    <text evidence="11">The sequence shown here is derived from an EMBL/GenBank/DDBJ whole genome shotgun (WGS) entry which is preliminary data.</text>
</comment>
<dbReference type="InterPro" id="IPR005135">
    <property type="entry name" value="Endo/exonuclease/phosphatase"/>
</dbReference>
<evidence type="ECO:0000256" key="5">
    <source>
        <dbReference type="ARBA" id="ARBA00022763"/>
    </source>
</evidence>
<feature type="signal peptide" evidence="9">
    <location>
        <begin position="1"/>
        <end position="19"/>
    </location>
</feature>
<feature type="chain" id="PRO_5037938921" description="Endonuclease/exonuclease/phosphatase domain-containing protein" evidence="9">
    <location>
        <begin position="20"/>
        <end position="294"/>
    </location>
</feature>
<evidence type="ECO:0000313" key="11">
    <source>
        <dbReference type="EMBL" id="GGX47665.1"/>
    </source>
</evidence>
<evidence type="ECO:0000256" key="1">
    <source>
        <dbReference type="ARBA" id="ARBA00001936"/>
    </source>
</evidence>
<dbReference type="GO" id="GO:0006281">
    <property type="term" value="P:DNA repair"/>
    <property type="evidence" value="ECO:0007669"/>
    <property type="project" value="UniProtKB-KW"/>
</dbReference>
<keyword evidence="6" id="KW-0378">Hydrolase</keyword>
<keyword evidence="4" id="KW-0479">Metal-binding</keyword>
<keyword evidence="7" id="KW-0460">Magnesium</keyword>
<evidence type="ECO:0000256" key="4">
    <source>
        <dbReference type="ARBA" id="ARBA00022723"/>
    </source>
</evidence>
<evidence type="ECO:0000256" key="8">
    <source>
        <dbReference type="ARBA" id="ARBA00023204"/>
    </source>
</evidence>
<dbReference type="Gene3D" id="3.60.10.10">
    <property type="entry name" value="Endonuclease/exonuclease/phosphatase"/>
    <property type="match status" value="1"/>
</dbReference>